<sequence>MNNYDAIIEEYRRKQGTRVIEPLPLESEGAFEPNITENYDNLSIDELRTKLESEEGIVAKLTKDIATSNEELKKKEEEAKVPLQEYEDAKKEWERLDGIYQEKRKDLDEIEREVKYANGNFTIAENAFNDINNIVTAQDAVEKTYNERKKILDDINANPTLLLNARTRLGKLTTEISTLETSVNNLMAPRNTAERNRDSAQKIFNGYQGKFNDKQCENSANPECPYIIKNRNVASETLQRALESFKKADDQYTVANNQLTQLKADKITLEAKISGYIDIENDINFYITQNQVLFDLTKKKMEALKPPRAEALGMKRNAEEALTKANERKTKADQRKLEYETNEAKGVNDAILAESMAFATFKEKETVRDPLYEELEKRRKHKKKLEKELEEANLRVGALRKKRDEAKVGIKTGGAGLPTWVIYVISAVIIIFVCVVGVFLYIKRKRGKKGAQEKAGATDDHASNNPLQGESIATNESKQSQPSRAPPPNSNPSPADVKPATAADLESNNREEATPQHETGNFTTLTLEEFMKLKLEKETVEHIKREIKHEKKKIRQYRASLVYTNKKDLRERLFGLDALQRVVVSSFQSVNEANVYLSVNQIAAESQEWFNKLNSTTFAIPTPYASATRILLTKKKKESRMSGKEAKEQEQYGKEMNYIRTYTHWCTAEEKKETAQERTEAGSENNDERAGAGRNGDEEDDGDTTHFYPQQTTISVRSKNASKKHPKKQSKPRRGHSKSDEPSTDSYGLEKIRIKSQTKARRFVPKNAKSENERKYKHLLKKHGLSELDYGPHIPEIEPFIMKRQQAFEDTNDLEDLCFRRLGDITKHIYDCMGRGVKCDETIVTPKVAHAILLWASTIFEKEPRISFDKTGAFNVVGDLHGNADDLHELFESLGGIFSENFKKQQFIFTGDYVDRGRFSFEVFIILCCLKIKYKENFTMLRGNHESYDVNLVYGFYHELVKQFGVQEGTRLLGHFACCFQTMPLMTVADGVNYVHGGISDNIKNRLEEINEISNRLFDPKTDPIACDLLWSDMKLGLEGTAKNGRGVSKNIGLDLVKNYMEKFNIKLIVRGHQKAMNGYEFLRVDIGVITVFSARGYEGNENFGAFMTIVNGGLIAFTIYGWQDHNATSLEDAAVRVKAKINDNFAMNTNYLMFDPNGEKNGNKGKSKEDVSLTADHREEEMKKLGKKQ</sequence>
<protein>
    <recommendedName>
        <fullName evidence="8">Serine/threonine-protein phosphatase</fullName>
        <ecNumber evidence="8">3.1.3.16</ecNumber>
    </recommendedName>
</protein>
<feature type="region of interest" description="Disordered" evidence="10">
    <location>
        <begin position="450"/>
        <end position="521"/>
    </location>
</feature>
<feature type="compositionally biased region" description="Basic and acidic residues" evidence="10">
    <location>
        <begin position="450"/>
        <end position="462"/>
    </location>
</feature>
<feature type="coiled-coil region" evidence="9">
    <location>
        <begin position="308"/>
        <end position="342"/>
    </location>
</feature>
<dbReference type="InterPro" id="IPR006186">
    <property type="entry name" value="Ser/Thr-sp_prot-phosphatase"/>
</dbReference>
<organism evidence="12 13">
    <name type="scientific">Pristionchus pacificus</name>
    <name type="common">Parasitic nematode worm</name>
    <dbReference type="NCBI Taxonomy" id="54126"/>
    <lineage>
        <taxon>Eukaryota</taxon>
        <taxon>Metazoa</taxon>
        <taxon>Ecdysozoa</taxon>
        <taxon>Nematoda</taxon>
        <taxon>Chromadorea</taxon>
        <taxon>Rhabditida</taxon>
        <taxon>Rhabditina</taxon>
        <taxon>Diplogasteromorpha</taxon>
        <taxon>Diplogasteroidea</taxon>
        <taxon>Neodiplogasteridae</taxon>
        <taxon>Pristionchus</taxon>
    </lineage>
</organism>
<dbReference type="SMART" id="SM00156">
    <property type="entry name" value="PP2Ac"/>
    <property type="match status" value="1"/>
</dbReference>
<evidence type="ECO:0000256" key="7">
    <source>
        <dbReference type="ARBA" id="ARBA00048336"/>
    </source>
</evidence>
<evidence type="ECO:0000256" key="11">
    <source>
        <dbReference type="SAM" id="Phobius"/>
    </source>
</evidence>
<proteinExistence type="inferred from homology"/>
<dbReference type="Gene3D" id="3.60.21.10">
    <property type="match status" value="1"/>
</dbReference>
<keyword evidence="5" id="KW-0464">Manganese</keyword>
<accession>A0A8R1YPI5</accession>
<dbReference type="GO" id="GO:0046872">
    <property type="term" value="F:metal ion binding"/>
    <property type="evidence" value="ECO:0007669"/>
    <property type="project" value="UniProtKB-KW"/>
</dbReference>
<reference evidence="12" key="2">
    <citation type="submission" date="2022-06" db="UniProtKB">
        <authorList>
            <consortium name="EnsemblMetazoa"/>
        </authorList>
    </citation>
    <scope>IDENTIFICATION</scope>
    <source>
        <strain evidence="12">PS312</strain>
    </source>
</reference>
<feature type="compositionally biased region" description="Basic residues" evidence="10">
    <location>
        <begin position="720"/>
        <end position="736"/>
    </location>
</feature>
<dbReference type="EnsemblMetazoa" id="PPA24761.1">
    <property type="protein sequence ID" value="PPA24761.1"/>
    <property type="gene ID" value="WBGene00114315"/>
</dbReference>
<reference evidence="13" key="1">
    <citation type="journal article" date="2008" name="Nat. Genet.">
        <title>The Pristionchus pacificus genome provides a unique perspective on nematode lifestyle and parasitism.</title>
        <authorList>
            <person name="Dieterich C."/>
            <person name="Clifton S.W."/>
            <person name="Schuster L.N."/>
            <person name="Chinwalla A."/>
            <person name="Delehaunty K."/>
            <person name="Dinkelacker I."/>
            <person name="Fulton L."/>
            <person name="Fulton R."/>
            <person name="Godfrey J."/>
            <person name="Minx P."/>
            <person name="Mitreva M."/>
            <person name="Roeseler W."/>
            <person name="Tian H."/>
            <person name="Witte H."/>
            <person name="Yang S.P."/>
            <person name="Wilson R.K."/>
            <person name="Sommer R.J."/>
        </authorList>
    </citation>
    <scope>NUCLEOTIDE SEQUENCE [LARGE SCALE GENOMIC DNA]</scope>
    <source>
        <strain evidence="13">PS312</strain>
    </source>
</reference>
<evidence type="ECO:0000313" key="12">
    <source>
        <dbReference type="EnsemblMetazoa" id="PPA24761.1"/>
    </source>
</evidence>
<evidence type="ECO:0000256" key="4">
    <source>
        <dbReference type="ARBA" id="ARBA00022912"/>
    </source>
</evidence>
<dbReference type="PRINTS" id="PR00114">
    <property type="entry name" value="STPHPHTASE"/>
</dbReference>
<feature type="region of interest" description="Disordered" evidence="10">
    <location>
        <begin position="1157"/>
        <end position="1190"/>
    </location>
</feature>
<evidence type="ECO:0000256" key="1">
    <source>
        <dbReference type="ARBA" id="ARBA00001936"/>
    </source>
</evidence>
<gene>
    <name evidence="12" type="primary">WBGene00114315</name>
</gene>
<dbReference type="InterPro" id="IPR004843">
    <property type="entry name" value="Calcineurin-like_PHP"/>
</dbReference>
<keyword evidence="11" id="KW-1133">Transmembrane helix</keyword>
<name>A0A2A6BR49_PRIPA</name>
<evidence type="ECO:0000256" key="3">
    <source>
        <dbReference type="ARBA" id="ARBA00022801"/>
    </source>
</evidence>
<feature type="compositionally biased region" description="Basic and acidic residues" evidence="10">
    <location>
        <begin position="1158"/>
        <end position="1190"/>
    </location>
</feature>
<comment type="similarity">
    <text evidence="8">Belongs to the PPP phosphatase family.</text>
</comment>
<dbReference type="PANTHER" id="PTHR11668">
    <property type="entry name" value="SERINE/THREONINE PROTEIN PHOSPHATASE"/>
    <property type="match status" value="1"/>
</dbReference>
<comment type="cofactor">
    <cofactor evidence="1">
        <name>Mn(2+)</name>
        <dbReference type="ChEBI" id="CHEBI:29035"/>
    </cofactor>
</comment>
<keyword evidence="9" id="KW-0175">Coiled coil</keyword>
<feature type="region of interest" description="Disordered" evidence="10">
    <location>
        <begin position="671"/>
        <end position="751"/>
    </location>
</feature>
<dbReference type="PANTHER" id="PTHR11668:SF300">
    <property type="entry name" value="SERINE_THREONINE-PROTEIN PHOSPHATASE"/>
    <property type="match status" value="1"/>
</dbReference>
<keyword evidence="3 8" id="KW-0378">Hydrolase</keyword>
<evidence type="ECO:0000256" key="8">
    <source>
        <dbReference type="RuleBase" id="RU004273"/>
    </source>
</evidence>
<evidence type="ECO:0000256" key="2">
    <source>
        <dbReference type="ARBA" id="ARBA00022723"/>
    </source>
</evidence>
<dbReference type="PROSITE" id="PS00125">
    <property type="entry name" value="SER_THR_PHOSPHATASE"/>
    <property type="match status" value="1"/>
</dbReference>
<dbReference type="GO" id="GO:0005737">
    <property type="term" value="C:cytoplasm"/>
    <property type="evidence" value="ECO:0000318"/>
    <property type="project" value="GO_Central"/>
</dbReference>
<feature type="compositionally biased region" description="Polar residues" evidence="10">
    <location>
        <begin position="707"/>
        <end position="719"/>
    </location>
</feature>
<keyword evidence="4" id="KW-0904">Protein phosphatase</keyword>
<keyword evidence="13" id="KW-1185">Reference proteome</keyword>
<keyword evidence="11" id="KW-0472">Membrane</keyword>
<feature type="transmembrane region" description="Helical" evidence="11">
    <location>
        <begin position="420"/>
        <end position="442"/>
    </location>
</feature>
<feature type="compositionally biased region" description="Polar residues" evidence="10">
    <location>
        <begin position="463"/>
        <end position="478"/>
    </location>
</feature>
<dbReference type="SUPFAM" id="SSF56300">
    <property type="entry name" value="Metallo-dependent phosphatases"/>
    <property type="match status" value="1"/>
</dbReference>
<comment type="catalytic activity">
    <reaction evidence="7 8">
        <text>O-phospho-L-threonyl-[protein] + H2O = L-threonyl-[protein] + phosphate</text>
        <dbReference type="Rhea" id="RHEA:47004"/>
        <dbReference type="Rhea" id="RHEA-COMP:11060"/>
        <dbReference type="Rhea" id="RHEA-COMP:11605"/>
        <dbReference type="ChEBI" id="CHEBI:15377"/>
        <dbReference type="ChEBI" id="CHEBI:30013"/>
        <dbReference type="ChEBI" id="CHEBI:43474"/>
        <dbReference type="ChEBI" id="CHEBI:61977"/>
        <dbReference type="EC" id="3.1.3.16"/>
    </reaction>
</comment>
<keyword evidence="2" id="KW-0479">Metal-binding</keyword>
<dbReference type="GO" id="GO:0005634">
    <property type="term" value="C:nucleus"/>
    <property type="evidence" value="ECO:0000318"/>
    <property type="project" value="GO_Central"/>
</dbReference>
<evidence type="ECO:0000256" key="9">
    <source>
        <dbReference type="SAM" id="Coils"/>
    </source>
</evidence>
<feature type="compositionally biased region" description="Basic and acidic residues" evidence="10">
    <location>
        <begin position="671"/>
        <end position="691"/>
    </location>
</feature>
<evidence type="ECO:0000256" key="6">
    <source>
        <dbReference type="ARBA" id="ARBA00047761"/>
    </source>
</evidence>
<keyword evidence="11" id="KW-0812">Transmembrane</keyword>
<feature type="coiled-coil region" evidence="9">
    <location>
        <begin position="533"/>
        <end position="560"/>
    </location>
</feature>
<feature type="coiled-coil region" evidence="9">
    <location>
        <begin position="372"/>
        <end position="402"/>
    </location>
</feature>
<dbReference type="InterPro" id="IPR050341">
    <property type="entry name" value="PP1_catalytic_subunit"/>
</dbReference>
<comment type="catalytic activity">
    <reaction evidence="6">
        <text>O-phospho-L-seryl-[protein] + H2O = L-seryl-[protein] + phosphate</text>
        <dbReference type="Rhea" id="RHEA:20629"/>
        <dbReference type="Rhea" id="RHEA-COMP:9863"/>
        <dbReference type="Rhea" id="RHEA-COMP:11604"/>
        <dbReference type="ChEBI" id="CHEBI:15377"/>
        <dbReference type="ChEBI" id="CHEBI:29999"/>
        <dbReference type="ChEBI" id="CHEBI:43474"/>
        <dbReference type="ChEBI" id="CHEBI:83421"/>
        <dbReference type="EC" id="3.1.3.16"/>
    </reaction>
</comment>
<dbReference type="Pfam" id="PF00149">
    <property type="entry name" value="Metallophos"/>
    <property type="match status" value="1"/>
</dbReference>
<dbReference type="Proteomes" id="UP000005239">
    <property type="component" value="Unassembled WGS sequence"/>
</dbReference>
<dbReference type="CDD" id="cd00144">
    <property type="entry name" value="MPP_PPP_family"/>
    <property type="match status" value="1"/>
</dbReference>
<accession>A0A2A6BR49</accession>
<feature type="coiled-coil region" evidence="9">
    <location>
        <begin position="245"/>
        <end position="272"/>
    </location>
</feature>
<evidence type="ECO:0000313" key="13">
    <source>
        <dbReference type="Proteomes" id="UP000005239"/>
    </source>
</evidence>
<dbReference type="EC" id="3.1.3.16" evidence="8"/>
<evidence type="ECO:0000256" key="5">
    <source>
        <dbReference type="ARBA" id="ARBA00023211"/>
    </source>
</evidence>
<feature type="coiled-coil region" evidence="9">
    <location>
        <begin position="44"/>
        <end position="120"/>
    </location>
</feature>
<dbReference type="AlphaFoldDB" id="A0A2A6BR49"/>
<evidence type="ECO:0000256" key="10">
    <source>
        <dbReference type="SAM" id="MobiDB-lite"/>
    </source>
</evidence>
<dbReference type="InterPro" id="IPR029052">
    <property type="entry name" value="Metallo-depent_PP-like"/>
</dbReference>
<dbReference type="GO" id="GO:0004722">
    <property type="term" value="F:protein serine/threonine phosphatase activity"/>
    <property type="evidence" value="ECO:0000318"/>
    <property type="project" value="GO_Central"/>
</dbReference>